<feature type="compositionally biased region" description="Low complexity" evidence="1">
    <location>
        <begin position="220"/>
        <end position="243"/>
    </location>
</feature>
<organism evidence="3 4">
    <name type="scientific">Massilia aurea</name>
    <dbReference type="NCBI Taxonomy" id="373040"/>
    <lineage>
        <taxon>Bacteria</taxon>
        <taxon>Pseudomonadati</taxon>
        <taxon>Pseudomonadota</taxon>
        <taxon>Betaproteobacteria</taxon>
        <taxon>Burkholderiales</taxon>
        <taxon>Oxalobacteraceae</taxon>
        <taxon>Telluria group</taxon>
        <taxon>Massilia</taxon>
    </lineage>
</organism>
<keyword evidence="2" id="KW-0812">Transmembrane</keyword>
<dbReference type="Proteomes" id="UP000540787">
    <property type="component" value="Unassembled WGS sequence"/>
</dbReference>
<proteinExistence type="predicted"/>
<accession>A0A7W9U7U5</accession>
<evidence type="ECO:0000256" key="2">
    <source>
        <dbReference type="SAM" id="Phobius"/>
    </source>
</evidence>
<feature type="transmembrane region" description="Helical" evidence="2">
    <location>
        <begin position="14"/>
        <end position="35"/>
    </location>
</feature>
<reference evidence="3 4" key="1">
    <citation type="submission" date="2020-08" db="EMBL/GenBank/DDBJ databases">
        <title>The Agave Microbiome: Exploring the role of microbial communities in plant adaptations to desert environments.</title>
        <authorList>
            <person name="Partida-Martinez L.P."/>
        </authorList>
    </citation>
    <scope>NUCLEOTIDE SEQUENCE [LARGE SCALE GENOMIC DNA]</scope>
    <source>
        <strain evidence="3 4">AT3.2</strain>
    </source>
</reference>
<dbReference type="RefSeq" id="WP_183550256.1">
    <property type="nucleotide sequence ID" value="NZ_JACHBX010000001.1"/>
</dbReference>
<feature type="compositionally biased region" description="Low complexity" evidence="1">
    <location>
        <begin position="192"/>
        <end position="203"/>
    </location>
</feature>
<dbReference type="EMBL" id="JACHBX010000001">
    <property type="protein sequence ID" value="MBB6132279.1"/>
    <property type="molecule type" value="Genomic_DNA"/>
</dbReference>
<dbReference type="AlphaFoldDB" id="A0A7W9U7U5"/>
<keyword evidence="2" id="KW-0472">Membrane</keyword>
<name>A0A7W9U7U5_9BURK</name>
<evidence type="ECO:0000256" key="1">
    <source>
        <dbReference type="SAM" id="MobiDB-lite"/>
    </source>
</evidence>
<comment type="caution">
    <text evidence="3">The sequence shown here is derived from an EMBL/GenBank/DDBJ whole genome shotgun (WGS) entry which is preliminary data.</text>
</comment>
<keyword evidence="4" id="KW-1185">Reference proteome</keyword>
<protein>
    <submittedName>
        <fullName evidence="3">Type II secretory pathway pseudopilin PulG</fullName>
    </submittedName>
</protein>
<keyword evidence="2" id="KW-1133">Transmembrane helix</keyword>
<feature type="compositionally biased region" description="Pro residues" evidence="1">
    <location>
        <begin position="171"/>
        <end position="191"/>
    </location>
</feature>
<evidence type="ECO:0000313" key="4">
    <source>
        <dbReference type="Proteomes" id="UP000540787"/>
    </source>
</evidence>
<evidence type="ECO:0000313" key="3">
    <source>
        <dbReference type="EMBL" id="MBB6132279.1"/>
    </source>
</evidence>
<gene>
    <name evidence="3" type="ORF">HD842_000390</name>
</gene>
<sequence>MVVRAGIRRGRQAGFTYLGLIIFVTIIGLVGAATLKIGALLQRAAAEEELLDIGAAFSAALDSYAAATPQGASPYPPSLKELLKDPRVPGVRRHLRKIFVDPLTGKAEWGVVYLGEGTTGVVAVHSLSTAKPLKVANFDSRFAGLDNADTISAWRFKARDPALGQGLGQPQPAPRPGAPAAPAAQPVPPGLPAAAPADVPAAETAEESEPAPVTAPEPEPVNAQETAAEPQTEPATETPTEDQ</sequence>
<feature type="region of interest" description="Disordered" evidence="1">
    <location>
        <begin position="162"/>
        <end position="243"/>
    </location>
</feature>